<reference evidence="1" key="1">
    <citation type="submission" date="2018-02" db="EMBL/GenBank/DDBJ databases">
        <authorList>
            <person name="Silar P."/>
        </authorList>
    </citation>
    <scope>NUCLEOTIDE SEQUENCE [LARGE SCALE GENOMIC DNA]</scope>
    <source>
        <strain evidence="1">T</strain>
    </source>
</reference>
<name>A0ABY6RXA4_PODCO</name>
<evidence type="ECO:0000313" key="2">
    <source>
        <dbReference type="Proteomes" id="UP000280685"/>
    </source>
</evidence>
<keyword evidence="2" id="KW-1185">Reference proteome</keyword>
<proteinExistence type="predicted"/>
<accession>A0ABY6RXA4</accession>
<gene>
    <name evidence="1" type="ORF">PODCO_114653</name>
</gene>
<sequence length="86" mass="9625">MAVLDAVGVYSIPVSFFSVVRDQRQAPRQPLHSPTIYPFHEAVYFGNNSLDTAGPFSDLCPYLHLNDNPATRWPILLNATPRRNVA</sequence>
<dbReference type="Proteomes" id="UP000280685">
    <property type="component" value="Chromosome 1"/>
</dbReference>
<protein>
    <submittedName>
        <fullName evidence="1">Uncharacterized protein</fullName>
    </submittedName>
</protein>
<evidence type="ECO:0000313" key="1">
    <source>
        <dbReference type="EMBL" id="VBB72958.1"/>
    </source>
</evidence>
<dbReference type="EMBL" id="LR026964">
    <property type="protein sequence ID" value="VBB72958.1"/>
    <property type="molecule type" value="Genomic_DNA"/>
</dbReference>
<organism evidence="1 2">
    <name type="scientific">Podospora comata</name>
    <dbReference type="NCBI Taxonomy" id="48703"/>
    <lineage>
        <taxon>Eukaryota</taxon>
        <taxon>Fungi</taxon>
        <taxon>Dikarya</taxon>
        <taxon>Ascomycota</taxon>
        <taxon>Pezizomycotina</taxon>
        <taxon>Sordariomycetes</taxon>
        <taxon>Sordariomycetidae</taxon>
        <taxon>Sordariales</taxon>
        <taxon>Podosporaceae</taxon>
        <taxon>Podospora</taxon>
    </lineage>
</organism>